<dbReference type="InterPro" id="IPR016181">
    <property type="entry name" value="Acyl_CoA_acyltransferase"/>
</dbReference>
<dbReference type="Pfam" id="PF00583">
    <property type="entry name" value="Acetyltransf_1"/>
    <property type="match status" value="1"/>
</dbReference>
<feature type="domain" description="N-acetyltransferase" evidence="1">
    <location>
        <begin position="14"/>
        <end position="175"/>
    </location>
</feature>
<dbReference type="CDD" id="cd04301">
    <property type="entry name" value="NAT_SF"/>
    <property type="match status" value="1"/>
</dbReference>
<dbReference type="PROSITE" id="PS51186">
    <property type="entry name" value="GNAT"/>
    <property type="match status" value="1"/>
</dbReference>
<reference evidence="2 3" key="1">
    <citation type="submission" date="2021-11" db="EMBL/GenBank/DDBJ databases">
        <title>Draft genome sequence of Paenibacillus profundus YoMME, a new Gram-positive bacteria with exoelectrogenic properties.</title>
        <authorList>
            <person name="Hubenova Y."/>
            <person name="Hubenova E."/>
            <person name="Manasiev Y."/>
            <person name="Peykov S."/>
            <person name="Mitov M."/>
        </authorList>
    </citation>
    <scope>NUCLEOTIDE SEQUENCE [LARGE SCALE GENOMIC DNA]</scope>
    <source>
        <strain evidence="2 3">YoMME</strain>
    </source>
</reference>
<name>A0ABS8YUK9_9BACL</name>
<comment type="caution">
    <text evidence="2">The sequence shown here is derived from an EMBL/GenBank/DDBJ whole genome shotgun (WGS) entry which is preliminary data.</text>
</comment>
<evidence type="ECO:0000313" key="2">
    <source>
        <dbReference type="EMBL" id="MCE5173304.1"/>
    </source>
</evidence>
<dbReference type="EMBL" id="JAJNBZ010000046">
    <property type="protein sequence ID" value="MCE5173304.1"/>
    <property type="molecule type" value="Genomic_DNA"/>
</dbReference>
<gene>
    <name evidence="2" type="ORF">LQV63_29035</name>
</gene>
<proteinExistence type="predicted"/>
<dbReference type="Proteomes" id="UP001199916">
    <property type="component" value="Unassembled WGS sequence"/>
</dbReference>
<organism evidence="2 3">
    <name type="scientific">Paenibacillus profundus</name>
    <dbReference type="NCBI Taxonomy" id="1173085"/>
    <lineage>
        <taxon>Bacteria</taxon>
        <taxon>Bacillati</taxon>
        <taxon>Bacillota</taxon>
        <taxon>Bacilli</taxon>
        <taxon>Bacillales</taxon>
        <taxon>Paenibacillaceae</taxon>
        <taxon>Paenibacillus</taxon>
    </lineage>
</organism>
<dbReference type="SUPFAM" id="SSF55729">
    <property type="entry name" value="Acyl-CoA N-acyltransferases (Nat)"/>
    <property type="match status" value="1"/>
</dbReference>
<accession>A0ABS8YUK9</accession>
<dbReference type="Gene3D" id="3.40.630.30">
    <property type="match status" value="1"/>
</dbReference>
<evidence type="ECO:0000313" key="3">
    <source>
        <dbReference type="Proteomes" id="UP001199916"/>
    </source>
</evidence>
<evidence type="ECO:0000259" key="1">
    <source>
        <dbReference type="PROSITE" id="PS51186"/>
    </source>
</evidence>
<dbReference type="InterPro" id="IPR000182">
    <property type="entry name" value="GNAT_dom"/>
</dbReference>
<sequence>MLKVTTLNETGSNLVIKRANADHVGILQELYVEAARWRVARGIKLWSEHTFTKEYIENFMQEKEVFVALAGQTGIGCFSIQWNDKPIWQELDNEESGYLHRLVVSRTYSGMRMGHKLLEWAEQYVRREGKRFFRLDCMTENTGLNQYYKEAGFVFQKTVVGEGWSANLYEKQLML</sequence>
<protein>
    <submittedName>
        <fullName evidence="2">GNAT family N-acetyltransferase</fullName>
    </submittedName>
</protein>
<keyword evidence="3" id="KW-1185">Reference proteome</keyword>